<evidence type="ECO:0000313" key="4">
    <source>
        <dbReference type="EMBL" id="VUZ53632.1"/>
    </source>
</evidence>
<sequence length="190" mass="21629">MWKEAKNTKTVKGKFTATSYKVTCKTEDESRSRPIPFKNNQHRDETIWIGAPEHFPQLCYGRPPTESVGNYLPESDCPNANNWRTGEHDWVQNSHSQWNSNGGGVRELGSGEVKTEEKDSNQGDDNEDSRIFKFDEDMDGSWSKSNRCNDKQENKAQLDSVKSRLLGLTCGSEVKSKGDETTKDLWKFTD</sequence>
<reference evidence="7" key="1">
    <citation type="submission" date="2017-02" db="UniProtKB">
        <authorList>
            <consortium name="WormBaseParasite"/>
        </authorList>
    </citation>
    <scope>IDENTIFICATION</scope>
</reference>
<evidence type="ECO:0000313" key="6">
    <source>
        <dbReference type="Proteomes" id="UP000321570"/>
    </source>
</evidence>
<gene>
    <name evidence="2" type="ORF">HDID_LOCUS9698</name>
    <name evidence="3" type="ORF">WMSIL1_LOCUS11856</name>
    <name evidence="4" type="ORF">WMSIL1_LOCUS11857</name>
</gene>
<dbReference type="Proteomes" id="UP000321570">
    <property type="component" value="Unassembled WGS sequence"/>
</dbReference>
<proteinExistence type="predicted"/>
<evidence type="ECO:0000313" key="7">
    <source>
        <dbReference type="WBParaSite" id="HDID_0000970001-mRNA-1"/>
    </source>
</evidence>
<feature type="compositionally biased region" description="Polar residues" evidence="1">
    <location>
        <begin position="91"/>
        <end position="100"/>
    </location>
</feature>
<evidence type="ECO:0000313" key="3">
    <source>
        <dbReference type="EMBL" id="VUZ53631.1"/>
    </source>
</evidence>
<name>A0A0R3SVS0_HYMDI</name>
<evidence type="ECO:0000256" key="1">
    <source>
        <dbReference type="SAM" id="MobiDB-lite"/>
    </source>
</evidence>
<evidence type="ECO:0000313" key="2">
    <source>
        <dbReference type="EMBL" id="VDL62113.1"/>
    </source>
</evidence>
<evidence type="ECO:0000313" key="5">
    <source>
        <dbReference type="Proteomes" id="UP000274504"/>
    </source>
</evidence>
<dbReference type="EMBL" id="CABIJS010000555">
    <property type="protein sequence ID" value="VUZ53632.1"/>
    <property type="molecule type" value="Genomic_DNA"/>
</dbReference>
<dbReference type="Proteomes" id="UP000274504">
    <property type="component" value="Unassembled WGS sequence"/>
</dbReference>
<accession>A0A0R3SVS0</accession>
<feature type="region of interest" description="Disordered" evidence="1">
    <location>
        <begin position="83"/>
        <end position="155"/>
    </location>
</feature>
<organism evidence="7">
    <name type="scientific">Hymenolepis diminuta</name>
    <name type="common">Rat tapeworm</name>
    <dbReference type="NCBI Taxonomy" id="6216"/>
    <lineage>
        <taxon>Eukaryota</taxon>
        <taxon>Metazoa</taxon>
        <taxon>Spiralia</taxon>
        <taxon>Lophotrochozoa</taxon>
        <taxon>Platyhelminthes</taxon>
        <taxon>Cestoda</taxon>
        <taxon>Eucestoda</taxon>
        <taxon>Cyclophyllidea</taxon>
        <taxon>Hymenolepididae</taxon>
        <taxon>Hymenolepis</taxon>
    </lineage>
</organism>
<dbReference type="AlphaFoldDB" id="A0A0R3SVS0"/>
<protein>
    <submittedName>
        <fullName evidence="7">Ovule protein</fullName>
    </submittedName>
</protein>
<reference evidence="3 6" key="3">
    <citation type="submission" date="2019-07" db="EMBL/GenBank/DDBJ databases">
        <authorList>
            <person name="Jastrzebski P J."/>
            <person name="Paukszto L."/>
            <person name="Jastrzebski P J."/>
        </authorList>
    </citation>
    <scope>NUCLEOTIDE SEQUENCE [LARGE SCALE GENOMIC DNA]</scope>
    <source>
        <strain evidence="3 6">WMS-il1</strain>
    </source>
</reference>
<dbReference type="EMBL" id="CABIJS010000555">
    <property type="protein sequence ID" value="VUZ53631.1"/>
    <property type="molecule type" value="Genomic_DNA"/>
</dbReference>
<reference evidence="2 5" key="2">
    <citation type="submission" date="2018-11" db="EMBL/GenBank/DDBJ databases">
        <authorList>
            <consortium name="Pathogen Informatics"/>
        </authorList>
    </citation>
    <scope>NUCLEOTIDE SEQUENCE [LARGE SCALE GENOMIC DNA]</scope>
</reference>
<dbReference type="EMBL" id="UYSG01011373">
    <property type="protein sequence ID" value="VDL62113.1"/>
    <property type="molecule type" value="Genomic_DNA"/>
</dbReference>
<keyword evidence="6" id="KW-1185">Reference proteome</keyword>
<dbReference type="WBParaSite" id="HDID_0000970001-mRNA-1">
    <property type="protein sequence ID" value="HDID_0000970001-mRNA-1"/>
    <property type="gene ID" value="HDID_0000970001"/>
</dbReference>